<dbReference type="SUPFAM" id="SSF52172">
    <property type="entry name" value="CheY-like"/>
    <property type="match status" value="1"/>
</dbReference>
<evidence type="ECO:0000256" key="2">
    <source>
        <dbReference type="ARBA" id="ARBA00022490"/>
    </source>
</evidence>
<dbReference type="SMART" id="SM00448">
    <property type="entry name" value="REC"/>
    <property type="match status" value="1"/>
</dbReference>
<keyword evidence="4" id="KW-0902">Two-component regulatory system</keyword>
<dbReference type="GO" id="GO:0003700">
    <property type="term" value="F:DNA-binding transcription factor activity"/>
    <property type="evidence" value="ECO:0007669"/>
    <property type="project" value="InterPro"/>
</dbReference>
<dbReference type="InterPro" id="IPR051552">
    <property type="entry name" value="HptR"/>
</dbReference>
<dbReference type="PANTHER" id="PTHR42713:SF3">
    <property type="entry name" value="TRANSCRIPTIONAL REGULATORY PROTEIN HPTR"/>
    <property type="match status" value="1"/>
</dbReference>
<keyword evidence="2" id="KW-0963">Cytoplasm</keyword>
<evidence type="ECO:0000256" key="5">
    <source>
        <dbReference type="ARBA" id="ARBA00023015"/>
    </source>
</evidence>
<dbReference type="GO" id="GO:0000160">
    <property type="term" value="P:phosphorelay signal transduction system"/>
    <property type="evidence" value="ECO:0007669"/>
    <property type="project" value="UniProtKB-KW"/>
</dbReference>
<dbReference type="InterPro" id="IPR009057">
    <property type="entry name" value="Homeodomain-like_sf"/>
</dbReference>
<keyword evidence="6" id="KW-0238">DNA-binding</keyword>
<dbReference type="InterPro" id="IPR011006">
    <property type="entry name" value="CheY-like_superfamily"/>
</dbReference>
<dbReference type="Gene3D" id="3.40.50.2300">
    <property type="match status" value="1"/>
</dbReference>
<evidence type="ECO:0000256" key="6">
    <source>
        <dbReference type="ARBA" id="ARBA00023125"/>
    </source>
</evidence>
<feature type="domain" description="HTH araC/xylS-type" evidence="9">
    <location>
        <begin position="444"/>
        <end position="516"/>
    </location>
</feature>
<proteinExistence type="predicted"/>
<evidence type="ECO:0000256" key="7">
    <source>
        <dbReference type="ARBA" id="ARBA00023163"/>
    </source>
</evidence>
<dbReference type="Pfam" id="PF00072">
    <property type="entry name" value="Response_reg"/>
    <property type="match status" value="1"/>
</dbReference>
<evidence type="ECO:0000259" key="10">
    <source>
        <dbReference type="PROSITE" id="PS50110"/>
    </source>
</evidence>
<dbReference type="InterPro" id="IPR018060">
    <property type="entry name" value="HTH_AraC"/>
</dbReference>
<reference evidence="11 12" key="1">
    <citation type="submission" date="2019-07" db="EMBL/GenBank/DDBJ databases">
        <authorList>
            <person name="Kim J.K."/>
            <person name="Cheong H.-M."/>
            <person name="Choi Y."/>
            <person name="Hwang K.J."/>
            <person name="Lee S."/>
            <person name="Choi C."/>
        </authorList>
    </citation>
    <scope>NUCLEOTIDE SEQUENCE [LARGE SCALE GENOMIC DNA]</scope>
    <source>
        <strain evidence="11 12">KS 22</strain>
    </source>
</reference>
<evidence type="ECO:0000256" key="1">
    <source>
        <dbReference type="ARBA" id="ARBA00004496"/>
    </source>
</evidence>
<dbReference type="InterPro" id="IPR001789">
    <property type="entry name" value="Sig_transdc_resp-reg_receiver"/>
</dbReference>
<dbReference type="Gene3D" id="1.10.10.60">
    <property type="entry name" value="Homeodomain-like"/>
    <property type="match status" value="1"/>
</dbReference>
<feature type="domain" description="Response regulatory" evidence="10">
    <location>
        <begin position="3"/>
        <end position="120"/>
    </location>
</feature>
<dbReference type="GO" id="GO:0005737">
    <property type="term" value="C:cytoplasm"/>
    <property type="evidence" value="ECO:0007669"/>
    <property type="project" value="UniProtKB-SubCell"/>
</dbReference>
<dbReference type="SMART" id="SM00342">
    <property type="entry name" value="HTH_ARAC"/>
    <property type="match status" value="1"/>
</dbReference>
<dbReference type="KEGG" id="cchl:FPL14_25090"/>
<gene>
    <name evidence="11" type="ORF">FPL14_25090</name>
</gene>
<dbReference type="CDD" id="cd17536">
    <property type="entry name" value="REC_YesN-like"/>
    <property type="match status" value="1"/>
</dbReference>
<evidence type="ECO:0000313" key="11">
    <source>
        <dbReference type="EMBL" id="QMV44077.1"/>
    </source>
</evidence>
<keyword evidence="5" id="KW-0805">Transcription regulation</keyword>
<comment type="subcellular location">
    <subcellularLocation>
        <location evidence="1">Cytoplasm</location>
    </subcellularLocation>
</comment>
<feature type="modified residue" description="4-aspartylphosphate" evidence="8">
    <location>
        <position position="55"/>
    </location>
</feature>
<evidence type="ECO:0000313" key="12">
    <source>
        <dbReference type="Proteomes" id="UP000515679"/>
    </source>
</evidence>
<dbReference type="PROSITE" id="PS01124">
    <property type="entry name" value="HTH_ARAC_FAMILY_2"/>
    <property type="match status" value="1"/>
</dbReference>
<keyword evidence="12" id="KW-1185">Reference proteome</keyword>
<sequence length="545" mass="61578">MNTILLVDDDEYVINGLLKHIPWTDMGVRIVGTAADGAEGLDKFRELRPDFVITDIYMPAMDGFQLTEAIHAIDPDVPVVILSGYDDLANARKAVSTGIHHFLLKPPSISEIEFVVREVLQQLNESKEHDELLSSYLQQQDIVRKSMKDAFFRDLLSTRYRRDELPGDRIAFMGLPEQPSVQALTLSLVRSDVSARREERDWQLLRFGTGNIIREMLNAHLGNHPLLSAEVLEYSDQEFVVIFVGDLTQEDTRQGFIVELSDAILDNILQYMKLSVLAGLGTVRGGYDQLMDSYLESRSAVEIAEMNEWNRVYSFADSSETTEPGKMVSMDAVRYLHDAIFQKRWQQAHELWNQLGKELSGGNVSLPVCKGVCSGIASALWTAAQTSEIQEESVGPGLEELLLKLNRAGSVRQMLDGMDVAFDRLMAQIREDQAGKKSNSLVERVIKEYIEKCYHEDISLERIAANLHVNRNYLSQLFKKVTGEPFVTYFNKYRIRKAIELIGTGKYMVYEISERVASRTRLISARCSNRLPGTARPNTIGNVSD</sequence>
<dbReference type="EMBL" id="CP041969">
    <property type="protein sequence ID" value="QMV44077.1"/>
    <property type="molecule type" value="Genomic_DNA"/>
</dbReference>
<dbReference type="PANTHER" id="PTHR42713">
    <property type="entry name" value="HISTIDINE KINASE-RELATED"/>
    <property type="match status" value="1"/>
</dbReference>
<keyword evidence="3 8" id="KW-0597">Phosphoprotein</keyword>
<accession>A0A7G5C4E3</accession>
<dbReference type="PROSITE" id="PS50110">
    <property type="entry name" value="RESPONSE_REGULATORY"/>
    <property type="match status" value="1"/>
</dbReference>
<evidence type="ECO:0000256" key="3">
    <source>
        <dbReference type="ARBA" id="ARBA00022553"/>
    </source>
</evidence>
<evidence type="ECO:0000256" key="4">
    <source>
        <dbReference type="ARBA" id="ARBA00023012"/>
    </source>
</evidence>
<dbReference type="RefSeq" id="WP_182300309.1">
    <property type="nucleotide sequence ID" value="NZ_CP041969.1"/>
</dbReference>
<dbReference type="AlphaFoldDB" id="A0A7G5C4E3"/>
<evidence type="ECO:0000259" key="9">
    <source>
        <dbReference type="PROSITE" id="PS01124"/>
    </source>
</evidence>
<dbReference type="Proteomes" id="UP000515679">
    <property type="component" value="Chromosome"/>
</dbReference>
<dbReference type="GO" id="GO:0043565">
    <property type="term" value="F:sequence-specific DNA binding"/>
    <property type="evidence" value="ECO:0007669"/>
    <property type="project" value="InterPro"/>
</dbReference>
<evidence type="ECO:0000256" key="8">
    <source>
        <dbReference type="PROSITE-ProRule" id="PRU00169"/>
    </source>
</evidence>
<protein>
    <submittedName>
        <fullName evidence="11">Response regulator</fullName>
    </submittedName>
</protein>
<keyword evidence="7" id="KW-0804">Transcription</keyword>
<dbReference type="SUPFAM" id="SSF46689">
    <property type="entry name" value="Homeodomain-like"/>
    <property type="match status" value="1"/>
</dbReference>
<organism evidence="11 12">
    <name type="scientific">Cohnella cholangitidis</name>
    <dbReference type="NCBI Taxonomy" id="2598458"/>
    <lineage>
        <taxon>Bacteria</taxon>
        <taxon>Bacillati</taxon>
        <taxon>Bacillota</taxon>
        <taxon>Bacilli</taxon>
        <taxon>Bacillales</taxon>
        <taxon>Paenibacillaceae</taxon>
        <taxon>Cohnella</taxon>
    </lineage>
</organism>
<name>A0A7G5C4E3_9BACL</name>